<evidence type="ECO:0000313" key="3">
    <source>
        <dbReference type="EMBL" id="QDU10616.1"/>
    </source>
</evidence>
<dbReference type="Proteomes" id="UP000318384">
    <property type="component" value="Chromosome"/>
</dbReference>
<dbReference type="PANTHER" id="PTHR30093">
    <property type="entry name" value="GENERAL SECRETION PATHWAY PROTEIN G"/>
    <property type="match status" value="1"/>
</dbReference>
<name>A0A517WZC8_9PLAN</name>
<protein>
    <recommendedName>
        <fullName evidence="2">DUF1559 domain-containing protein</fullName>
    </recommendedName>
</protein>
<keyword evidence="4" id="KW-1185">Reference proteome</keyword>
<dbReference type="EMBL" id="CP037422">
    <property type="protein sequence ID" value="QDU10616.1"/>
    <property type="molecule type" value="Genomic_DNA"/>
</dbReference>
<accession>A0A517WZC8</accession>
<feature type="transmembrane region" description="Helical" evidence="1">
    <location>
        <begin position="15"/>
        <end position="35"/>
    </location>
</feature>
<keyword evidence="1" id="KW-0812">Transmembrane</keyword>
<feature type="domain" description="DUF1559" evidence="2">
    <location>
        <begin position="45"/>
        <end position="186"/>
    </location>
</feature>
<gene>
    <name evidence="3" type="ORF">V202x_40280</name>
</gene>
<evidence type="ECO:0000259" key="2">
    <source>
        <dbReference type="Pfam" id="PF07596"/>
    </source>
</evidence>
<keyword evidence="1" id="KW-0472">Membrane</keyword>
<evidence type="ECO:0000256" key="1">
    <source>
        <dbReference type="SAM" id="Phobius"/>
    </source>
</evidence>
<dbReference type="InterPro" id="IPR011453">
    <property type="entry name" value="DUF1559"/>
</dbReference>
<keyword evidence="1" id="KW-1133">Transmembrane helix</keyword>
<dbReference type="Pfam" id="PF07596">
    <property type="entry name" value="SBP_bac_10"/>
    <property type="match status" value="1"/>
</dbReference>
<organism evidence="3 4">
    <name type="scientific">Gimesia aquarii</name>
    <dbReference type="NCBI Taxonomy" id="2527964"/>
    <lineage>
        <taxon>Bacteria</taxon>
        <taxon>Pseudomonadati</taxon>
        <taxon>Planctomycetota</taxon>
        <taxon>Planctomycetia</taxon>
        <taxon>Planctomycetales</taxon>
        <taxon>Planctomycetaceae</taxon>
        <taxon>Gimesia</taxon>
    </lineage>
</organism>
<proteinExistence type="predicted"/>
<dbReference type="RefSeq" id="WP_145178406.1">
    <property type="nucleotide sequence ID" value="NZ_CP037422.1"/>
</dbReference>
<reference evidence="3 4" key="1">
    <citation type="submission" date="2019-03" db="EMBL/GenBank/DDBJ databases">
        <title>Deep-cultivation of Planctomycetes and their phenomic and genomic characterization uncovers novel biology.</title>
        <authorList>
            <person name="Wiegand S."/>
            <person name="Jogler M."/>
            <person name="Boedeker C."/>
            <person name="Pinto D."/>
            <person name="Vollmers J."/>
            <person name="Rivas-Marin E."/>
            <person name="Kohn T."/>
            <person name="Peeters S.H."/>
            <person name="Heuer A."/>
            <person name="Rast P."/>
            <person name="Oberbeckmann S."/>
            <person name="Bunk B."/>
            <person name="Jeske O."/>
            <person name="Meyerdierks A."/>
            <person name="Storesund J.E."/>
            <person name="Kallscheuer N."/>
            <person name="Luecker S."/>
            <person name="Lage O.M."/>
            <person name="Pohl T."/>
            <person name="Merkel B.J."/>
            <person name="Hornburger P."/>
            <person name="Mueller R.-W."/>
            <person name="Bruemmer F."/>
            <person name="Labrenz M."/>
            <person name="Spormann A.M."/>
            <person name="Op den Camp H."/>
            <person name="Overmann J."/>
            <person name="Amann R."/>
            <person name="Jetten M.S.M."/>
            <person name="Mascher T."/>
            <person name="Medema M.H."/>
            <person name="Devos D.P."/>
            <person name="Kaster A.-K."/>
            <person name="Ovreas L."/>
            <person name="Rohde M."/>
            <person name="Galperin M.Y."/>
            <person name="Jogler C."/>
        </authorList>
    </citation>
    <scope>NUCLEOTIDE SEQUENCE [LARGE SCALE GENOMIC DNA]</scope>
    <source>
        <strain evidence="3 4">V202</strain>
    </source>
</reference>
<evidence type="ECO:0000313" key="4">
    <source>
        <dbReference type="Proteomes" id="UP000318384"/>
    </source>
</evidence>
<dbReference type="OrthoDB" id="285651at2"/>
<dbReference type="AlphaFoldDB" id="A0A517WZC8"/>
<dbReference type="PANTHER" id="PTHR30093:SF2">
    <property type="entry name" value="TYPE II SECRETION SYSTEM PROTEIN H"/>
    <property type="match status" value="1"/>
</dbReference>
<sequence>MVNQPQNVPVSKNCFWLFIKITIAEICLVLLIWYLTRPVYSIAPEAARRAQSKYNLYSMGIALHLYHDAHRILPPEAPVTESGIPYHSWQTQILPYMGEAVLYSKINFAKPWNDPSNQEFFRENLEVFLNRTIHDKNSNAKDSLGAYGISHYVGNELVLKKNQFSRLTDIKDGMSNTIMALETAEDFQPWGDPTFLADPMHIIGPDKKTSQRDGNHILLGDNSVRFISKDIDPEILKALSTPDGGEEVGEY</sequence>